<dbReference type="AlphaFoldDB" id="A0AAW1TR24"/>
<dbReference type="Proteomes" id="UP001431783">
    <property type="component" value="Unassembled WGS sequence"/>
</dbReference>
<dbReference type="GO" id="GO:0016020">
    <property type="term" value="C:membrane"/>
    <property type="evidence" value="ECO:0007669"/>
    <property type="project" value="UniProtKB-SubCell"/>
</dbReference>
<feature type="transmembrane region" description="Helical" evidence="6">
    <location>
        <begin position="47"/>
        <end position="69"/>
    </location>
</feature>
<comment type="caution">
    <text evidence="8">The sequence shown here is derived from an EMBL/GenBank/DDBJ whole genome shotgun (WGS) entry which is preliminary data.</text>
</comment>
<evidence type="ECO:0000256" key="5">
    <source>
        <dbReference type="PROSITE-ProRule" id="PRU00581"/>
    </source>
</evidence>
<evidence type="ECO:0000313" key="8">
    <source>
        <dbReference type="EMBL" id="KAK9869594.1"/>
    </source>
</evidence>
<keyword evidence="2 5" id="KW-0812">Transmembrane</keyword>
<evidence type="ECO:0000256" key="1">
    <source>
        <dbReference type="ARBA" id="ARBA00004141"/>
    </source>
</evidence>
<evidence type="ECO:0000256" key="4">
    <source>
        <dbReference type="ARBA" id="ARBA00023136"/>
    </source>
</evidence>
<name>A0AAW1TR24_9CUCU</name>
<keyword evidence="9" id="KW-1185">Reference proteome</keyword>
<evidence type="ECO:0000256" key="3">
    <source>
        <dbReference type="ARBA" id="ARBA00022989"/>
    </source>
</evidence>
<evidence type="ECO:0000256" key="6">
    <source>
        <dbReference type="SAM" id="Phobius"/>
    </source>
</evidence>
<feature type="domain" description="MARVEL" evidence="7">
    <location>
        <begin position="9"/>
        <end position="134"/>
    </location>
</feature>
<dbReference type="InterPro" id="IPR008253">
    <property type="entry name" value="Marvel"/>
</dbReference>
<evidence type="ECO:0000256" key="2">
    <source>
        <dbReference type="ARBA" id="ARBA00022692"/>
    </source>
</evidence>
<organism evidence="8 9">
    <name type="scientific">Henosepilachna vigintioctopunctata</name>
    <dbReference type="NCBI Taxonomy" id="420089"/>
    <lineage>
        <taxon>Eukaryota</taxon>
        <taxon>Metazoa</taxon>
        <taxon>Ecdysozoa</taxon>
        <taxon>Arthropoda</taxon>
        <taxon>Hexapoda</taxon>
        <taxon>Insecta</taxon>
        <taxon>Pterygota</taxon>
        <taxon>Neoptera</taxon>
        <taxon>Endopterygota</taxon>
        <taxon>Coleoptera</taxon>
        <taxon>Polyphaga</taxon>
        <taxon>Cucujiformia</taxon>
        <taxon>Coccinelloidea</taxon>
        <taxon>Coccinellidae</taxon>
        <taxon>Epilachninae</taxon>
        <taxon>Epilachnini</taxon>
        <taxon>Henosepilachna</taxon>
    </lineage>
</organism>
<gene>
    <name evidence="8" type="ORF">WA026_003344</name>
</gene>
<feature type="transmembrane region" description="Helical" evidence="6">
    <location>
        <begin position="113"/>
        <end position="131"/>
    </location>
</feature>
<feature type="transmembrane region" description="Helical" evidence="6">
    <location>
        <begin position="15"/>
        <end position="35"/>
    </location>
</feature>
<dbReference type="EMBL" id="JARQZJ010000001">
    <property type="protein sequence ID" value="KAK9869594.1"/>
    <property type="molecule type" value="Genomic_DNA"/>
</dbReference>
<keyword evidence="3 6" id="KW-1133">Transmembrane helix</keyword>
<comment type="subcellular location">
    <subcellularLocation>
        <location evidence="1">Membrane</location>
        <topology evidence="1">Multi-pass membrane protein</topology>
    </subcellularLocation>
</comment>
<proteinExistence type="predicted"/>
<accession>A0AAW1TR24</accession>
<dbReference type="PROSITE" id="PS51225">
    <property type="entry name" value="MARVEL"/>
    <property type="match status" value="1"/>
</dbReference>
<protein>
    <recommendedName>
        <fullName evidence="7">MARVEL domain-containing protein</fullName>
    </recommendedName>
</protein>
<sequence length="138" mass="15771">MAVQMNLAFLRSPEGIIKILEVIFSFLGMLMYLIYNSRDDAIGLTAFWIGTVVALIVSLILLLFYFLGLSEIFGSLMNLQTYFHLVWMFYILAYSSILLYVDTSYFDRTTAGIFGILLSITFLVDSLHGFTKYPPMPF</sequence>
<feature type="transmembrane region" description="Helical" evidence="6">
    <location>
        <begin position="81"/>
        <end position="101"/>
    </location>
</feature>
<evidence type="ECO:0000259" key="7">
    <source>
        <dbReference type="PROSITE" id="PS51225"/>
    </source>
</evidence>
<reference evidence="8 9" key="1">
    <citation type="submission" date="2023-03" db="EMBL/GenBank/DDBJ databases">
        <title>Genome insight into feeding habits of ladybird beetles.</title>
        <authorList>
            <person name="Li H.-S."/>
            <person name="Huang Y.-H."/>
            <person name="Pang H."/>
        </authorList>
    </citation>
    <scope>NUCLEOTIDE SEQUENCE [LARGE SCALE GENOMIC DNA]</scope>
    <source>
        <strain evidence="8">SYSU_2023b</strain>
        <tissue evidence="8">Whole body</tissue>
    </source>
</reference>
<keyword evidence="4 5" id="KW-0472">Membrane</keyword>
<evidence type="ECO:0000313" key="9">
    <source>
        <dbReference type="Proteomes" id="UP001431783"/>
    </source>
</evidence>